<evidence type="ECO:0000259" key="13">
    <source>
        <dbReference type="Pfam" id="PF21638"/>
    </source>
</evidence>
<evidence type="ECO:0000313" key="14">
    <source>
        <dbReference type="EMBL" id="ELK37108.1"/>
    </source>
</evidence>
<organism evidence="14 15">
    <name type="scientific">Myotis davidii</name>
    <name type="common">David's myotis</name>
    <dbReference type="NCBI Taxonomy" id="225400"/>
    <lineage>
        <taxon>Eukaryota</taxon>
        <taxon>Metazoa</taxon>
        <taxon>Chordata</taxon>
        <taxon>Craniata</taxon>
        <taxon>Vertebrata</taxon>
        <taxon>Euteleostomi</taxon>
        <taxon>Mammalia</taxon>
        <taxon>Eutheria</taxon>
        <taxon>Laurasiatheria</taxon>
        <taxon>Chiroptera</taxon>
        <taxon>Yangochiroptera</taxon>
        <taxon>Vespertilionidae</taxon>
        <taxon>Myotis</taxon>
    </lineage>
</organism>
<dbReference type="Pfam" id="PF08158">
    <property type="entry name" value="SDA1_HEAT"/>
    <property type="match status" value="1"/>
</dbReference>
<accession>L5MHA3</accession>
<comment type="subcellular location">
    <subcellularLocation>
        <location evidence="2">Nucleus</location>
    </subcellularLocation>
</comment>
<evidence type="ECO:0000259" key="11">
    <source>
        <dbReference type="Pfam" id="PF05285"/>
    </source>
</evidence>
<dbReference type="Pfam" id="PF05285">
    <property type="entry name" value="SDA1_dom"/>
    <property type="match status" value="1"/>
</dbReference>
<keyword evidence="5" id="KW-0813">Transport</keyword>
<dbReference type="eggNOG" id="KOG2229">
    <property type="taxonomic scope" value="Eukaryota"/>
</dbReference>
<dbReference type="InterPro" id="IPR016024">
    <property type="entry name" value="ARM-type_fold"/>
</dbReference>
<feature type="region of interest" description="Disordered" evidence="10">
    <location>
        <begin position="1"/>
        <end position="88"/>
    </location>
</feature>
<keyword evidence="7" id="KW-0653">Protein transport</keyword>
<feature type="compositionally biased region" description="Polar residues" evidence="10">
    <location>
        <begin position="65"/>
        <end position="88"/>
    </location>
</feature>
<reference evidence="15" key="1">
    <citation type="journal article" date="2013" name="Science">
        <title>Comparative analysis of bat genomes provides insight into the evolution of flight and immunity.</title>
        <authorList>
            <person name="Zhang G."/>
            <person name="Cowled C."/>
            <person name="Shi Z."/>
            <person name="Huang Z."/>
            <person name="Bishop-Lilly K.A."/>
            <person name="Fang X."/>
            <person name="Wynne J.W."/>
            <person name="Xiong Z."/>
            <person name="Baker M.L."/>
            <person name="Zhao W."/>
            <person name="Tachedjian M."/>
            <person name="Zhu Y."/>
            <person name="Zhou P."/>
            <person name="Jiang X."/>
            <person name="Ng J."/>
            <person name="Yang L."/>
            <person name="Wu L."/>
            <person name="Xiao J."/>
            <person name="Feng Y."/>
            <person name="Chen Y."/>
            <person name="Sun X."/>
            <person name="Zhang Y."/>
            <person name="Marsh G.A."/>
            <person name="Crameri G."/>
            <person name="Broder C.C."/>
            <person name="Frey K.G."/>
            <person name="Wang L.F."/>
            <person name="Wang J."/>
        </authorList>
    </citation>
    <scope>NUCLEOTIDE SEQUENCE [LARGE SCALE GENOMIC DNA]</scope>
</reference>
<evidence type="ECO:0000259" key="12">
    <source>
        <dbReference type="Pfam" id="PF08158"/>
    </source>
</evidence>
<evidence type="ECO:0000256" key="9">
    <source>
        <dbReference type="ARBA" id="ARBA00030442"/>
    </source>
</evidence>
<dbReference type="SUPFAM" id="SSF48371">
    <property type="entry name" value="ARM repeat"/>
    <property type="match status" value="1"/>
</dbReference>
<dbReference type="InterPro" id="IPR012977">
    <property type="entry name" value="SDA1_N"/>
</dbReference>
<protein>
    <recommendedName>
        <fullName evidence="4">Protein SDA1 homolog</fullName>
    </recommendedName>
    <alternativeName>
        <fullName evidence="9">SDA1 domain-containing protein 1</fullName>
    </alternativeName>
</protein>
<name>L5MHA3_MYODS</name>
<dbReference type="GO" id="GO:0000055">
    <property type="term" value="P:ribosomal large subunit export from nucleus"/>
    <property type="evidence" value="ECO:0007669"/>
    <property type="project" value="InterPro"/>
</dbReference>
<keyword evidence="6" id="KW-0690">Ribosome biogenesis</keyword>
<dbReference type="GO" id="GO:0042273">
    <property type="term" value="P:ribosomal large subunit biogenesis"/>
    <property type="evidence" value="ECO:0007669"/>
    <property type="project" value="InterPro"/>
</dbReference>
<feature type="domain" description="SDA1 C-terminal" evidence="13">
    <location>
        <begin position="674"/>
        <end position="720"/>
    </location>
</feature>
<evidence type="ECO:0000256" key="7">
    <source>
        <dbReference type="ARBA" id="ARBA00022927"/>
    </source>
</evidence>
<evidence type="ECO:0000256" key="8">
    <source>
        <dbReference type="ARBA" id="ARBA00023242"/>
    </source>
</evidence>
<evidence type="ECO:0000313" key="15">
    <source>
        <dbReference type="Proteomes" id="UP000010556"/>
    </source>
</evidence>
<feature type="domain" description="SDA1 middle" evidence="11">
    <location>
        <begin position="520"/>
        <end position="656"/>
    </location>
</feature>
<evidence type="ECO:0000256" key="2">
    <source>
        <dbReference type="ARBA" id="ARBA00004123"/>
    </source>
</evidence>
<keyword evidence="8" id="KW-0539">Nucleus</keyword>
<feature type="region of interest" description="Disordered" evidence="10">
    <location>
        <begin position="641"/>
        <end position="662"/>
    </location>
</feature>
<dbReference type="PANTHER" id="PTHR12730">
    <property type="entry name" value="HSDA/SDA1-RELATED"/>
    <property type="match status" value="1"/>
</dbReference>
<dbReference type="GO" id="GO:0005730">
    <property type="term" value="C:nucleolus"/>
    <property type="evidence" value="ECO:0007669"/>
    <property type="project" value="TreeGrafter"/>
</dbReference>
<evidence type="ECO:0000256" key="10">
    <source>
        <dbReference type="SAM" id="MobiDB-lite"/>
    </source>
</evidence>
<evidence type="ECO:0000256" key="5">
    <source>
        <dbReference type="ARBA" id="ARBA00022448"/>
    </source>
</evidence>
<dbReference type="AlphaFoldDB" id="L5MHA3"/>
<keyword evidence="15" id="KW-1185">Reference proteome</keyword>
<dbReference type="InterPro" id="IPR048292">
    <property type="entry name" value="SDA1_C"/>
</dbReference>
<evidence type="ECO:0000256" key="4">
    <source>
        <dbReference type="ARBA" id="ARBA00013636"/>
    </source>
</evidence>
<comment type="similarity">
    <text evidence="3">Belongs to the SDA1 family.</text>
</comment>
<feature type="compositionally biased region" description="Basic and acidic residues" evidence="10">
    <location>
        <begin position="549"/>
        <end position="564"/>
    </location>
</feature>
<feature type="region of interest" description="Disordered" evidence="10">
    <location>
        <begin position="519"/>
        <end position="571"/>
    </location>
</feature>
<dbReference type="InterPro" id="IPR007949">
    <property type="entry name" value="SDA1_MD"/>
</dbReference>
<proteinExistence type="inferred from homology"/>
<gene>
    <name evidence="14" type="ORF">MDA_GLEAN10010657</name>
</gene>
<evidence type="ECO:0000256" key="6">
    <source>
        <dbReference type="ARBA" id="ARBA00022517"/>
    </source>
</evidence>
<evidence type="ECO:0000256" key="3">
    <source>
        <dbReference type="ARBA" id="ARBA00005783"/>
    </source>
</evidence>
<dbReference type="InterPro" id="IPR027312">
    <property type="entry name" value="Sda1"/>
</dbReference>
<dbReference type="PANTHER" id="PTHR12730:SF0">
    <property type="entry name" value="PROTEIN SDA1 HOMOLOG"/>
    <property type="match status" value="1"/>
</dbReference>
<dbReference type="GO" id="GO:0015031">
    <property type="term" value="P:protein transport"/>
    <property type="evidence" value="ECO:0007669"/>
    <property type="project" value="UniProtKB-KW"/>
</dbReference>
<evidence type="ECO:0000256" key="1">
    <source>
        <dbReference type="ARBA" id="ARBA00003823"/>
    </source>
</evidence>
<dbReference type="Pfam" id="PF21638">
    <property type="entry name" value="SDA1_C"/>
    <property type="match status" value="1"/>
</dbReference>
<sequence>MVASSPFSPAGRQVCGKAGPRQAQPCRVPASGVPQSPQPPSCPGPAQGAGKPQWQLPSHPEPPEAQSSSAAKMSSRNNNKLPSNLPQLQNLIKRDPPAYVEETFCKALILLRNKNLINPSSLLELFFELLRCHDKLLRKTLYTHIVTDIKNINAKHKNNKVNVVLQNFMYTMLRDSNATAAKISLDVMIELYRRNIWNDAKTVNVITTACFSKVTKILVAALTFFLGKDEEEKQDSDSESEDEGPTARDLLVQYATGKKSSKHKKRLEKAMKVLKKQKKKKKPEVFNFSAIHLIHDPQDFAEKLLKQLESSKERFEVKMMLMNLISRLVGIHELFLFNFYPFVQRFLQPHQREVTKILLFAAQASHHLVPPEVIQSLLMTVANNFVTDKNSGEVMTVGINAIKEITARCPLAMTEELLQDLAQYKTHKDKTDASIEWAIPRQIPPLWSCKGREMGVCVRKRDGDLKTYESERSPGQCAKWLEHRPAHGKPTEASVEARVQEYGELDAKDYIPGAEILEIEKGEENAENDEDGWESASLSEESDDDGEWVDVHHSSDEEQQEIAKKLSSMPAEERKAKAAAVSTSRVLTQEDFQKIRLAQMRKELDAAPGKAQKRKYVEIDSDEDSRGELLSLRDIERLHKKPKSDKETRLATAMAGKTDRKEFMRKKTKMNPFSSSTNKEKKKQKNFMMMRYSHNVRSKNKRSFREKQLALRDALLKKRKRMKDKVPKWVHAVMRVAMGELEGSLPQPYADEIRGLCDALGFSLGDCILINLAYESTAFCTSIVAQDSKGHIYHGRNLDYPFGDFLRKMTVDVQFLKNGKTLSESENFEAAVDKLAKTPLIADVYYIVGGTSAREGVVITRNRRGPADIWPLDPLNGAWFRVETNYDHWKPAPARDDRRTPAIKALNATGQANLSLEALFQVLSVFPVYNNFTVYTTVMSAANPDKYMTRVRNLG</sequence>
<dbReference type="Proteomes" id="UP000010556">
    <property type="component" value="Unassembled WGS sequence"/>
</dbReference>
<comment type="function">
    <text evidence="1">Required for 60S pre-ribosomal subunits export to the cytoplasm.</text>
</comment>
<feature type="domain" description="SDA1 N-terminal" evidence="12">
    <location>
        <begin position="78"/>
        <end position="428"/>
    </location>
</feature>
<dbReference type="EMBL" id="KB100892">
    <property type="protein sequence ID" value="ELK37108.1"/>
    <property type="molecule type" value="Genomic_DNA"/>
</dbReference>